<keyword evidence="2" id="KW-1185">Reference proteome</keyword>
<protein>
    <submittedName>
        <fullName evidence="1">Uncharacterized protein</fullName>
    </submittedName>
</protein>
<organism evidence="1 2">
    <name type="scientific">Rosa chinensis</name>
    <name type="common">China rose</name>
    <dbReference type="NCBI Taxonomy" id="74649"/>
    <lineage>
        <taxon>Eukaryota</taxon>
        <taxon>Viridiplantae</taxon>
        <taxon>Streptophyta</taxon>
        <taxon>Embryophyta</taxon>
        <taxon>Tracheophyta</taxon>
        <taxon>Spermatophyta</taxon>
        <taxon>Magnoliopsida</taxon>
        <taxon>eudicotyledons</taxon>
        <taxon>Gunneridae</taxon>
        <taxon>Pentapetalae</taxon>
        <taxon>rosids</taxon>
        <taxon>fabids</taxon>
        <taxon>Rosales</taxon>
        <taxon>Rosaceae</taxon>
        <taxon>Rosoideae</taxon>
        <taxon>Rosoideae incertae sedis</taxon>
        <taxon>Rosa</taxon>
    </lineage>
</organism>
<sequence length="64" mass="7352">MPRMILHSNTSLTTNVSKYLMHLNKVLSCHFAIPPTCFQLSPFLLLFCILTCGPQKHTAVDQWY</sequence>
<evidence type="ECO:0000313" key="1">
    <source>
        <dbReference type="EMBL" id="PRQ21126.1"/>
    </source>
</evidence>
<accession>A0A2P6PGR9</accession>
<evidence type="ECO:0000313" key="2">
    <source>
        <dbReference type="Proteomes" id="UP000238479"/>
    </source>
</evidence>
<dbReference type="EMBL" id="PDCK01000045">
    <property type="protein sequence ID" value="PRQ21126.1"/>
    <property type="molecule type" value="Genomic_DNA"/>
</dbReference>
<gene>
    <name evidence="1" type="ORF">RchiOBHm_Chr7g0235751</name>
</gene>
<dbReference type="Gramene" id="PRQ21126">
    <property type="protein sequence ID" value="PRQ21126"/>
    <property type="gene ID" value="RchiOBHm_Chr7g0235751"/>
</dbReference>
<proteinExistence type="predicted"/>
<name>A0A2P6PGR9_ROSCH</name>
<dbReference type="Proteomes" id="UP000238479">
    <property type="component" value="Chromosome 7"/>
</dbReference>
<reference evidence="1 2" key="1">
    <citation type="journal article" date="2018" name="Nat. Genet.">
        <title>The Rosa genome provides new insights in the design of modern roses.</title>
        <authorList>
            <person name="Bendahmane M."/>
        </authorList>
    </citation>
    <scope>NUCLEOTIDE SEQUENCE [LARGE SCALE GENOMIC DNA]</scope>
    <source>
        <strain evidence="2">cv. Old Blush</strain>
    </source>
</reference>
<dbReference type="AlphaFoldDB" id="A0A2P6PGR9"/>
<comment type="caution">
    <text evidence="1">The sequence shown here is derived from an EMBL/GenBank/DDBJ whole genome shotgun (WGS) entry which is preliminary data.</text>
</comment>